<evidence type="ECO:0000313" key="9">
    <source>
        <dbReference type="Proteomes" id="UP000014541"/>
    </source>
</evidence>
<evidence type="ECO:0000259" key="6">
    <source>
        <dbReference type="Pfam" id="PF01386"/>
    </source>
</evidence>
<comment type="function">
    <text evidence="5">This is one of the proteins that binds to the 5S RNA in the ribosome where it forms part of the central protuberance.</text>
</comment>
<keyword evidence="3 5" id="KW-0689">Ribosomal protein</keyword>
<gene>
    <name evidence="5" type="primary">rplY</name>
    <name evidence="5" type="synonym">ctc</name>
    <name evidence="8" type="ORF">HMPREF9194_01373</name>
</gene>
<dbReference type="Gene3D" id="2.170.120.20">
    <property type="entry name" value="Ribosomal protein L25, beta domain"/>
    <property type="match status" value="1"/>
</dbReference>
<dbReference type="InterPro" id="IPR037121">
    <property type="entry name" value="Ribosomal_bL25_C"/>
</dbReference>
<evidence type="ECO:0000313" key="8">
    <source>
        <dbReference type="EMBL" id="EPF31044.1"/>
    </source>
</evidence>
<dbReference type="HOGENOM" id="CLU_075939_2_1_12"/>
<dbReference type="STRING" id="1125699.HMPREF9194_01373"/>
<evidence type="ECO:0000256" key="1">
    <source>
        <dbReference type="ARBA" id="ARBA00022730"/>
    </source>
</evidence>
<feature type="domain" description="Large ribosomal subunit protein bL25 L25" evidence="6">
    <location>
        <begin position="6"/>
        <end position="93"/>
    </location>
</feature>
<dbReference type="OrthoDB" id="9790002at2"/>
<accession>S3L2N1</accession>
<comment type="subunit">
    <text evidence="5">Part of the 50S ribosomal subunit; part of the 5S rRNA/L5/L18/L25 subcomplex. Contacts the 5S rRNA. Binds to the 5S rRNA independently of L5 and L18.</text>
</comment>
<sequence length="184" mass="19796">MENLVLNAVTRTATGKGAAKKLRSEGKLPAVMYNSKGEAFPLTVNESEFTKVWKVATPTTLVSLSVDGKENTSVLIKATDYDIITDKNRHVDFHAVDPEKHLTTEINISLTGNPVGVRAGGLLERGVRRIAIKCLPKDLPVRIVVDVGNLNLNEKICVKDIVAGSGVTVLTPGDEMVAAVKPLR</sequence>
<dbReference type="InterPro" id="IPR001021">
    <property type="entry name" value="Ribosomal_bL25_long"/>
</dbReference>
<reference evidence="8 9" key="1">
    <citation type="submission" date="2013-04" db="EMBL/GenBank/DDBJ databases">
        <title>The Genome Sequence of Treponema maltophilum ATCC 51939.</title>
        <authorList>
            <consortium name="The Broad Institute Genomics Platform"/>
            <person name="Earl A."/>
            <person name="Ward D."/>
            <person name="Feldgarden M."/>
            <person name="Gevers D."/>
            <person name="Leonetti C."/>
            <person name="Blanton J.M."/>
            <person name="Dewhirst F.E."/>
            <person name="Izard J."/>
            <person name="Walker B."/>
            <person name="Young S."/>
            <person name="Zeng Q."/>
            <person name="Gargeya S."/>
            <person name="Fitzgerald M."/>
            <person name="Haas B."/>
            <person name="Abouelleil A."/>
            <person name="Allen A.W."/>
            <person name="Alvarado L."/>
            <person name="Arachchi H.M."/>
            <person name="Berlin A.M."/>
            <person name="Chapman S.B."/>
            <person name="Gainer-Dewar J."/>
            <person name="Goldberg J."/>
            <person name="Griggs A."/>
            <person name="Gujja S."/>
            <person name="Hansen M."/>
            <person name="Howarth C."/>
            <person name="Imamovic A."/>
            <person name="Ireland A."/>
            <person name="Larimer J."/>
            <person name="McCowan C."/>
            <person name="Murphy C."/>
            <person name="Pearson M."/>
            <person name="Poon T.W."/>
            <person name="Priest M."/>
            <person name="Roberts A."/>
            <person name="Saif S."/>
            <person name="Shea T."/>
            <person name="Sisk P."/>
            <person name="Sykes S."/>
            <person name="Wortman J."/>
            <person name="Nusbaum C."/>
            <person name="Birren B."/>
        </authorList>
    </citation>
    <scope>NUCLEOTIDE SEQUENCE [LARGE SCALE GENOMIC DNA]</scope>
    <source>
        <strain evidence="8 9">ATCC 51939</strain>
    </source>
</reference>
<proteinExistence type="inferred from homology"/>
<dbReference type="PATRIC" id="fig|1125699.3.peg.1386"/>
<dbReference type="InterPro" id="IPR020056">
    <property type="entry name" value="Rbsml_bL25/Gln-tRNA_synth_N"/>
</dbReference>
<evidence type="ECO:0000256" key="3">
    <source>
        <dbReference type="ARBA" id="ARBA00022980"/>
    </source>
</evidence>
<dbReference type="InterPro" id="IPR020930">
    <property type="entry name" value="Ribosomal_uL5_bac-type"/>
</dbReference>
<comment type="caution">
    <text evidence="8">The sequence shown here is derived from an EMBL/GenBank/DDBJ whole genome shotgun (WGS) entry which is preliminary data.</text>
</comment>
<keyword evidence="4 5" id="KW-0687">Ribonucleoprotein</keyword>
<keyword evidence="9" id="KW-1185">Reference proteome</keyword>
<protein>
    <recommendedName>
        <fullName evidence="5">Large ribosomal subunit protein bL25</fullName>
    </recommendedName>
    <alternativeName>
        <fullName evidence="5">General stress protein CTC</fullName>
    </alternativeName>
</protein>
<dbReference type="GO" id="GO:0006412">
    <property type="term" value="P:translation"/>
    <property type="evidence" value="ECO:0007669"/>
    <property type="project" value="UniProtKB-UniRule"/>
</dbReference>
<dbReference type="CDD" id="cd00495">
    <property type="entry name" value="Ribosomal_L25_TL5_CTC"/>
    <property type="match status" value="1"/>
</dbReference>
<organism evidence="8 9">
    <name type="scientific">Treponema maltophilum ATCC 51939</name>
    <dbReference type="NCBI Taxonomy" id="1125699"/>
    <lineage>
        <taxon>Bacteria</taxon>
        <taxon>Pseudomonadati</taxon>
        <taxon>Spirochaetota</taxon>
        <taxon>Spirochaetia</taxon>
        <taxon>Spirochaetales</taxon>
        <taxon>Treponemataceae</taxon>
        <taxon>Treponema</taxon>
    </lineage>
</organism>
<dbReference type="HAMAP" id="MF_01334">
    <property type="entry name" value="Ribosomal_bL25_CTC"/>
    <property type="match status" value="1"/>
</dbReference>
<dbReference type="GO" id="GO:0003735">
    <property type="term" value="F:structural constituent of ribosome"/>
    <property type="evidence" value="ECO:0007669"/>
    <property type="project" value="InterPro"/>
</dbReference>
<keyword evidence="1 5" id="KW-0699">rRNA-binding</keyword>
<dbReference type="AlphaFoldDB" id="S3L2N1"/>
<comment type="similarity">
    <text evidence="5">Belongs to the bacterial ribosomal protein bL25 family. CTC subfamily.</text>
</comment>
<dbReference type="InterPro" id="IPR020057">
    <property type="entry name" value="Ribosomal_bL25_b-dom"/>
</dbReference>
<keyword evidence="2 5" id="KW-0694">RNA-binding</keyword>
<dbReference type="InterPro" id="IPR029751">
    <property type="entry name" value="Ribosomal_L25_dom"/>
</dbReference>
<evidence type="ECO:0000256" key="5">
    <source>
        <dbReference type="HAMAP-Rule" id="MF_01334"/>
    </source>
</evidence>
<feature type="domain" description="Large ribosomal subunit protein bL25 beta" evidence="7">
    <location>
        <begin position="102"/>
        <end position="182"/>
    </location>
</feature>
<dbReference type="eggNOG" id="COG1825">
    <property type="taxonomic scope" value="Bacteria"/>
</dbReference>
<dbReference type="Proteomes" id="UP000014541">
    <property type="component" value="Unassembled WGS sequence"/>
</dbReference>
<dbReference type="PANTHER" id="PTHR33284">
    <property type="entry name" value="RIBOSOMAL PROTEIN L25/GLN-TRNA SYNTHETASE, ANTI-CODON-BINDING DOMAIN-CONTAINING PROTEIN"/>
    <property type="match status" value="1"/>
</dbReference>
<dbReference type="GO" id="GO:0022625">
    <property type="term" value="C:cytosolic large ribosomal subunit"/>
    <property type="evidence" value="ECO:0007669"/>
    <property type="project" value="TreeGrafter"/>
</dbReference>
<dbReference type="RefSeq" id="WP_016525655.1">
    <property type="nucleotide sequence ID" value="NZ_KE332518.1"/>
</dbReference>
<dbReference type="InterPro" id="IPR011035">
    <property type="entry name" value="Ribosomal_bL25/Gln-tRNA_synth"/>
</dbReference>
<dbReference type="Pfam" id="PF14693">
    <property type="entry name" value="Ribosomal_TL5_C"/>
    <property type="match status" value="1"/>
</dbReference>
<dbReference type="Pfam" id="PF01386">
    <property type="entry name" value="Ribosomal_L25p"/>
    <property type="match status" value="1"/>
</dbReference>
<evidence type="ECO:0000259" key="7">
    <source>
        <dbReference type="Pfam" id="PF14693"/>
    </source>
</evidence>
<dbReference type="Gene3D" id="2.40.240.10">
    <property type="entry name" value="Ribosomal Protein L25, Chain P"/>
    <property type="match status" value="1"/>
</dbReference>
<name>S3L2N1_TREMA</name>
<dbReference type="PANTHER" id="PTHR33284:SF1">
    <property type="entry name" value="RIBOSOMAL PROTEIN L25_GLN-TRNA SYNTHETASE, ANTI-CODON-BINDING DOMAIN-CONTAINING PROTEIN"/>
    <property type="match status" value="1"/>
</dbReference>
<dbReference type="GO" id="GO:0008097">
    <property type="term" value="F:5S rRNA binding"/>
    <property type="evidence" value="ECO:0007669"/>
    <property type="project" value="InterPro"/>
</dbReference>
<dbReference type="EMBL" id="ATFF01000006">
    <property type="protein sequence ID" value="EPF31044.1"/>
    <property type="molecule type" value="Genomic_DNA"/>
</dbReference>
<dbReference type="SUPFAM" id="SSF50715">
    <property type="entry name" value="Ribosomal protein L25-like"/>
    <property type="match status" value="1"/>
</dbReference>
<evidence type="ECO:0000256" key="2">
    <source>
        <dbReference type="ARBA" id="ARBA00022884"/>
    </source>
</evidence>
<evidence type="ECO:0000256" key="4">
    <source>
        <dbReference type="ARBA" id="ARBA00023274"/>
    </source>
</evidence>
<dbReference type="NCBIfam" id="TIGR00731">
    <property type="entry name" value="bL25_bact_ctc"/>
    <property type="match status" value="1"/>
</dbReference>